<feature type="domain" description="Fe-containing alcohol dehydrogenase-like C-terminal" evidence="3">
    <location>
        <begin position="202"/>
        <end position="402"/>
    </location>
</feature>
<dbReference type="AlphaFoldDB" id="A0A0U1LPV3"/>
<dbReference type="InterPro" id="IPR056798">
    <property type="entry name" value="ADH_Fe_C"/>
</dbReference>
<reference evidence="4 5" key="1">
    <citation type="submission" date="2015-04" db="EMBL/GenBank/DDBJ databases">
        <authorList>
            <person name="Syromyatnikov M.Y."/>
            <person name="Popov V.N."/>
        </authorList>
    </citation>
    <scope>NUCLEOTIDE SEQUENCE [LARGE SCALE GENOMIC DNA]</scope>
    <source>
        <strain evidence="4">WF-38-12</strain>
    </source>
</reference>
<dbReference type="GO" id="GO:0005739">
    <property type="term" value="C:mitochondrion"/>
    <property type="evidence" value="ECO:0007669"/>
    <property type="project" value="TreeGrafter"/>
</dbReference>
<evidence type="ECO:0000259" key="2">
    <source>
        <dbReference type="Pfam" id="PF00465"/>
    </source>
</evidence>
<sequence length="406" mass="43753">MQETVRPAFTGREEPRLSYGIPFPEATARHVENTFKASKVYIISSGSLARNTDALDRLKAALGEKVVGVRIGMKSHTLWSEVLEVTNEAREQKADLLVTLGAGSLTDGAKIVSVALANDVSTFEQLETLSEGPTKREIINEPKVPIISIPTSLSAGEYSNFAGGTNDQTHRKHSFQKPLLGPRLIVLDPELTATTPDSIWLSTGIRAVDHCVETLCANMGYPESDKLAEDALGRLVPGLVNCKRDGKNYAARLECQLGSVDAMAACTSGKVQLGASHGIGHQLGPLGVGHGETSCILLPAVCKFNAAQGANVPRQARVHKFLTENPLIGEVLKKYKVEPNSSDLGDVLDAVIRELGMPRSLKDVGVGRDKLDLLAENSLHDRWCKTNPVPLEEKSQVLEILEMVVG</sequence>
<name>A0A0U1LPV3_TALIS</name>
<dbReference type="Gene3D" id="1.20.1090.10">
    <property type="entry name" value="Dehydroquinate synthase-like - alpha domain"/>
    <property type="match status" value="1"/>
</dbReference>
<organism evidence="4 5">
    <name type="scientific">Talaromyces islandicus</name>
    <name type="common">Penicillium islandicum</name>
    <dbReference type="NCBI Taxonomy" id="28573"/>
    <lineage>
        <taxon>Eukaryota</taxon>
        <taxon>Fungi</taxon>
        <taxon>Dikarya</taxon>
        <taxon>Ascomycota</taxon>
        <taxon>Pezizomycotina</taxon>
        <taxon>Eurotiomycetes</taxon>
        <taxon>Eurotiomycetidae</taxon>
        <taxon>Eurotiales</taxon>
        <taxon>Trichocomaceae</taxon>
        <taxon>Talaromyces</taxon>
        <taxon>Talaromyces sect. Islandici</taxon>
    </lineage>
</organism>
<dbReference type="GO" id="GO:0004022">
    <property type="term" value="F:alcohol dehydrogenase (NAD+) activity"/>
    <property type="evidence" value="ECO:0007669"/>
    <property type="project" value="TreeGrafter"/>
</dbReference>
<evidence type="ECO:0000256" key="1">
    <source>
        <dbReference type="ARBA" id="ARBA00023002"/>
    </source>
</evidence>
<dbReference type="CDD" id="cd08192">
    <property type="entry name" value="MAR-like"/>
    <property type="match status" value="1"/>
</dbReference>
<dbReference type="OrthoDB" id="339764at2759"/>
<feature type="domain" description="Alcohol dehydrogenase iron-type/glycerol dehydrogenase GldA" evidence="2">
    <location>
        <begin position="28"/>
        <end position="189"/>
    </location>
</feature>
<dbReference type="InterPro" id="IPR039697">
    <property type="entry name" value="Alcohol_dehydrogenase_Fe"/>
</dbReference>
<dbReference type="GO" id="GO:0046872">
    <property type="term" value="F:metal ion binding"/>
    <property type="evidence" value="ECO:0007669"/>
    <property type="project" value="InterPro"/>
</dbReference>
<evidence type="ECO:0000313" key="5">
    <source>
        <dbReference type="Proteomes" id="UP000054383"/>
    </source>
</evidence>
<accession>A0A0U1LPV3</accession>
<dbReference type="Gene3D" id="3.40.50.1970">
    <property type="match status" value="1"/>
</dbReference>
<dbReference type="EMBL" id="CVMT01000002">
    <property type="protein sequence ID" value="CRG85328.1"/>
    <property type="molecule type" value="Genomic_DNA"/>
</dbReference>
<dbReference type="SUPFAM" id="SSF56796">
    <property type="entry name" value="Dehydroquinate synthase-like"/>
    <property type="match status" value="1"/>
</dbReference>
<dbReference type="InterPro" id="IPR001670">
    <property type="entry name" value="ADH_Fe/GldA"/>
</dbReference>
<evidence type="ECO:0000259" key="3">
    <source>
        <dbReference type="Pfam" id="PF25137"/>
    </source>
</evidence>
<evidence type="ECO:0000313" key="4">
    <source>
        <dbReference type="EMBL" id="CRG85328.1"/>
    </source>
</evidence>
<dbReference type="Pfam" id="PF25137">
    <property type="entry name" value="ADH_Fe_C"/>
    <property type="match status" value="1"/>
</dbReference>
<protein>
    <submittedName>
        <fullName evidence="4">Uncharacterized protein</fullName>
    </submittedName>
</protein>
<dbReference type="PANTHER" id="PTHR11496:SF107">
    <property type="entry name" value="ALCOHOL DEHYDROGENASE, PUTATIVE (AFU_ORTHOLOGUE AFUA_1G06800)-RELATED"/>
    <property type="match status" value="1"/>
</dbReference>
<dbReference type="STRING" id="28573.A0A0U1LPV3"/>
<keyword evidence="5" id="KW-1185">Reference proteome</keyword>
<proteinExistence type="predicted"/>
<dbReference type="Pfam" id="PF00465">
    <property type="entry name" value="Fe-ADH"/>
    <property type="match status" value="1"/>
</dbReference>
<keyword evidence="1" id="KW-0560">Oxidoreductase</keyword>
<dbReference type="Proteomes" id="UP000054383">
    <property type="component" value="Unassembled WGS sequence"/>
</dbReference>
<gene>
    <name evidence="4" type="ORF">PISL3812_02424</name>
</gene>
<dbReference type="PANTHER" id="PTHR11496">
    <property type="entry name" value="ALCOHOL DEHYDROGENASE"/>
    <property type="match status" value="1"/>
</dbReference>
<dbReference type="OMA" id="GTRIGMQ"/>